<dbReference type="KEGG" id="mro:MROS_2176"/>
<dbReference type="HOGENOM" id="CLU_447462_0_0_10"/>
<sequence>MSEAVEKHIVTTGNKGASVSEFFKLGRELFELSFKGDFDYIRHLKDNIKILSFDIPEELKEIFIPFNNAPIYWVYDSWLLAQIEEYMKANFNRAKYFDLHKSIKENYAKWATAQIRGEKEYYANLTMSFIERDIYKHNFFKFVIQAILHTYHNSIYNFSKADKLFNEVKQMAAALKLQEPVLHELLYIVNLFHGFLYLKEKRYEEANNLFKEAVETKQNGITAKIYSALCELKLNNMEIVEYYVREVITYDFHRMIAAIDVNNFGMFNYFLINALIYNLFYEKDFAPAQKLISDTLSPYRLTEENTLKKIADKIILLKELKVDEYITEDINKHFVLLEKVIKAYAESANTLVIGMYPEFERKYQETLDLIVEEKKKREYLEIEQSLVKYDEAINDYSETIKRLKKELETFHEKVKSNLDDAIKTINSNYEYEKQIIEDKILQLPHLERYNPAKSFSANMVNNTIIALIVFLIGGLAGYSNESLAYTSGYNSTIVMIIFSGLRWGIVSFLIGILISGVIAGFVLIDRVDEKQKLVKKLNMLKVQKDRLIKEAEEYSKDKETVMRNSITASIDHHKRQIDELQEEREKHRKRITDQVEEKVKEFMASLDTVR</sequence>
<dbReference type="InterPro" id="IPR011990">
    <property type="entry name" value="TPR-like_helical_dom_sf"/>
</dbReference>
<feature type="coiled-coil region" evidence="1">
    <location>
        <begin position="530"/>
        <end position="597"/>
    </location>
</feature>
<evidence type="ECO:0000313" key="4">
    <source>
        <dbReference type="Proteomes" id="UP000009011"/>
    </source>
</evidence>
<evidence type="ECO:0000256" key="1">
    <source>
        <dbReference type="SAM" id="Coils"/>
    </source>
</evidence>
<keyword evidence="4" id="KW-1185">Reference proteome</keyword>
<feature type="transmembrane region" description="Helical" evidence="2">
    <location>
        <begin position="264"/>
        <end position="281"/>
    </location>
</feature>
<organism evidence="3 4">
    <name type="scientific">Melioribacter roseus (strain DSM 23840 / JCM 17771 / VKM B-2668 / P3M-2)</name>
    <dbReference type="NCBI Taxonomy" id="1191523"/>
    <lineage>
        <taxon>Bacteria</taxon>
        <taxon>Pseudomonadati</taxon>
        <taxon>Ignavibacteriota</taxon>
        <taxon>Ignavibacteria</taxon>
        <taxon>Ignavibacteriales</taxon>
        <taxon>Melioribacteraceae</taxon>
        <taxon>Melioribacter</taxon>
    </lineage>
</organism>
<gene>
    <name evidence="3" type="ordered locus">MROS_2176</name>
</gene>
<keyword evidence="2" id="KW-0472">Membrane</keyword>
<evidence type="ECO:0000313" key="3">
    <source>
        <dbReference type="EMBL" id="AFN75406.1"/>
    </source>
</evidence>
<dbReference type="SUPFAM" id="SSF48452">
    <property type="entry name" value="TPR-like"/>
    <property type="match status" value="1"/>
</dbReference>
<dbReference type="STRING" id="1191523.MROS_2176"/>
<accession>I7A6B5</accession>
<dbReference type="Gene3D" id="1.25.40.10">
    <property type="entry name" value="Tetratricopeptide repeat domain"/>
    <property type="match status" value="1"/>
</dbReference>
<dbReference type="AlphaFoldDB" id="I7A6B5"/>
<proteinExistence type="predicted"/>
<feature type="coiled-coil region" evidence="1">
    <location>
        <begin position="386"/>
        <end position="413"/>
    </location>
</feature>
<dbReference type="OrthoDB" id="9803982at2"/>
<keyword evidence="1" id="KW-0175">Coiled coil</keyword>
<feature type="transmembrane region" description="Helical" evidence="2">
    <location>
        <begin position="459"/>
        <end position="480"/>
    </location>
</feature>
<feature type="transmembrane region" description="Helical" evidence="2">
    <location>
        <begin position="500"/>
        <end position="524"/>
    </location>
</feature>
<dbReference type="EMBL" id="CP003557">
    <property type="protein sequence ID" value="AFN75406.1"/>
    <property type="molecule type" value="Genomic_DNA"/>
</dbReference>
<dbReference type="RefSeq" id="WP_014856838.1">
    <property type="nucleotide sequence ID" value="NC_018178.1"/>
</dbReference>
<protein>
    <submittedName>
        <fullName evidence="3">Uncharacterized protein</fullName>
    </submittedName>
</protein>
<name>I7A6B5_MELRP</name>
<reference evidence="3 4" key="1">
    <citation type="journal article" date="2013" name="PLoS ONE">
        <title>Genomic analysis of Melioribacter roseus, facultatively anaerobic organotrophic bacterium representing a novel deep lineage within Bacteriodetes/Chlorobi group.</title>
        <authorList>
            <person name="Kadnikov V.V."/>
            <person name="Mardanov A.V."/>
            <person name="Podosokorskaya O.A."/>
            <person name="Gavrilov S.N."/>
            <person name="Kublanov I.V."/>
            <person name="Beletsky A.V."/>
            <person name="Bonch-Osmolovskaya E.A."/>
            <person name="Ravin N.V."/>
        </authorList>
    </citation>
    <scope>NUCLEOTIDE SEQUENCE [LARGE SCALE GENOMIC DNA]</scope>
    <source>
        <strain evidence="4">JCM 17771 / P3M-2</strain>
    </source>
</reference>
<evidence type="ECO:0000256" key="2">
    <source>
        <dbReference type="SAM" id="Phobius"/>
    </source>
</evidence>
<keyword evidence="2" id="KW-1133">Transmembrane helix</keyword>
<dbReference type="Proteomes" id="UP000009011">
    <property type="component" value="Chromosome"/>
</dbReference>
<keyword evidence="2" id="KW-0812">Transmembrane</keyword>